<feature type="region of interest" description="Disordered" evidence="1">
    <location>
        <begin position="376"/>
        <end position="399"/>
    </location>
</feature>
<accession>A0A5C5X2X8</accession>
<comment type="caution">
    <text evidence="2">The sequence shown here is derived from an EMBL/GenBank/DDBJ whole genome shotgun (WGS) entry which is preliminary data.</text>
</comment>
<gene>
    <name evidence="2" type="ORF">CA85_40560</name>
</gene>
<sequence>MAAVSRVRSSSVPVRPRGEILLTHGAVGIESHADYIDDAEERISQLYAKDPTRLEDCVDALVCARTIGRASPAEDYQILNYCRRNRVCGRCAHCCNAARSANIAGQTVSHGRERVFSSVYTTPEPYGYEQSLDFLIRIAKGLKAIAHAITVWNARRIGKPSYRVLEYGLGLHMRPCDTPESAWSHLHLTMVTGQSVRPNTDGVDGLAKYLNEAFWHAVDFDQQPACPFKSMGTLAKKSLSEVERQRQHRGKTVTFVDLQKMLTYGFNLHKPGDSAETIALRNRLLWDANLTTTLTHSRVKRGQLADPADCVKKRSQPHLFDPVALGKEDVLVFDFDEQPPRPIAAEQWRTELKQLKKEARTRLETWTPRNLTIFLEGTQDATPTPPRTAPIRVQGPRRQ</sequence>
<evidence type="ECO:0000313" key="2">
    <source>
        <dbReference type="EMBL" id="TWT56523.1"/>
    </source>
</evidence>
<evidence type="ECO:0000313" key="3">
    <source>
        <dbReference type="Proteomes" id="UP000318053"/>
    </source>
</evidence>
<dbReference type="AlphaFoldDB" id="A0A5C5X2X8"/>
<evidence type="ECO:0008006" key="4">
    <source>
        <dbReference type="Google" id="ProtNLM"/>
    </source>
</evidence>
<evidence type="ECO:0000256" key="1">
    <source>
        <dbReference type="SAM" id="MobiDB-lite"/>
    </source>
</evidence>
<protein>
    <recommendedName>
        <fullName evidence="4">Replication protein</fullName>
    </recommendedName>
</protein>
<name>A0A5C5X2X8_9BACT</name>
<dbReference type="OrthoDB" id="287239at2"/>
<keyword evidence="3" id="KW-1185">Reference proteome</keyword>
<dbReference type="EMBL" id="SJPK01000012">
    <property type="protein sequence ID" value="TWT56523.1"/>
    <property type="molecule type" value="Genomic_DNA"/>
</dbReference>
<dbReference type="Proteomes" id="UP000318053">
    <property type="component" value="Unassembled WGS sequence"/>
</dbReference>
<proteinExistence type="predicted"/>
<reference evidence="2 3" key="1">
    <citation type="submission" date="2019-02" db="EMBL/GenBank/DDBJ databases">
        <title>Deep-cultivation of Planctomycetes and their phenomic and genomic characterization uncovers novel biology.</title>
        <authorList>
            <person name="Wiegand S."/>
            <person name="Jogler M."/>
            <person name="Boedeker C."/>
            <person name="Pinto D."/>
            <person name="Vollmers J."/>
            <person name="Rivas-Marin E."/>
            <person name="Kohn T."/>
            <person name="Peeters S.H."/>
            <person name="Heuer A."/>
            <person name="Rast P."/>
            <person name="Oberbeckmann S."/>
            <person name="Bunk B."/>
            <person name="Jeske O."/>
            <person name="Meyerdierks A."/>
            <person name="Storesund J.E."/>
            <person name="Kallscheuer N."/>
            <person name="Luecker S."/>
            <person name="Lage O.M."/>
            <person name="Pohl T."/>
            <person name="Merkel B.J."/>
            <person name="Hornburger P."/>
            <person name="Mueller R.-W."/>
            <person name="Bruemmer F."/>
            <person name="Labrenz M."/>
            <person name="Spormann A.M."/>
            <person name="Op Den Camp H."/>
            <person name="Overmann J."/>
            <person name="Amann R."/>
            <person name="Jetten M.S.M."/>
            <person name="Mascher T."/>
            <person name="Medema M.H."/>
            <person name="Devos D.P."/>
            <person name="Kaster A.-K."/>
            <person name="Ovreas L."/>
            <person name="Rohde M."/>
            <person name="Galperin M.Y."/>
            <person name="Jogler C."/>
        </authorList>
    </citation>
    <scope>NUCLEOTIDE SEQUENCE [LARGE SCALE GENOMIC DNA]</scope>
    <source>
        <strain evidence="2 3">CA85</strain>
    </source>
</reference>
<organism evidence="2 3">
    <name type="scientific">Allorhodopirellula solitaria</name>
    <dbReference type="NCBI Taxonomy" id="2527987"/>
    <lineage>
        <taxon>Bacteria</taxon>
        <taxon>Pseudomonadati</taxon>
        <taxon>Planctomycetota</taxon>
        <taxon>Planctomycetia</taxon>
        <taxon>Pirellulales</taxon>
        <taxon>Pirellulaceae</taxon>
        <taxon>Allorhodopirellula</taxon>
    </lineage>
</organism>